<comment type="catalytic activity">
    <reaction evidence="1">
        <text>ATP + H2O = ADP + phosphate + H(+)</text>
        <dbReference type="Rhea" id="RHEA:13065"/>
        <dbReference type="ChEBI" id="CHEBI:15377"/>
        <dbReference type="ChEBI" id="CHEBI:15378"/>
        <dbReference type="ChEBI" id="CHEBI:30616"/>
        <dbReference type="ChEBI" id="CHEBI:43474"/>
        <dbReference type="ChEBI" id="CHEBI:456216"/>
    </reaction>
</comment>
<reference evidence="2 3" key="1">
    <citation type="submission" date="2018-06" db="EMBL/GenBank/DDBJ databases">
        <authorList>
            <consortium name="Pathogen Informatics"/>
            <person name="Doyle S."/>
        </authorList>
    </citation>
    <scope>NUCLEOTIDE SEQUENCE [LARGE SCALE GENOMIC DNA]</scope>
    <source>
        <strain evidence="2 3">NCTC8081</strain>
    </source>
</reference>
<feature type="region of interest" description="Large ATPase domain (RuvB-L)" evidence="1">
    <location>
        <begin position="2"/>
        <end position="182"/>
    </location>
</feature>
<comment type="caution">
    <text evidence="1">Lacks conserved residue(s) required for the propagation of feature annotation.</text>
</comment>
<evidence type="ECO:0000313" key="3">
    <source>
        <dbReference type="Proteomes" id="UP000250234"/>
    </source>
</evidence>
<dbReference type="Proteomes" id="UP000250234">
    <property type="component" value="Unassembled WGS sequence"/>
</dbReference>
<keyword evidence="1" id="KW-0234">DNA repair</keyword>
<sequence length="346" mass="38863">MSERLVTSNEIGIDSTNEYSLRPEKINEYIGQDKVKERLNIFIKAAQRRGEALDHVILYGPPGLGKTTLANIIANEMGGNLKITSGPAIERAGDLAAILTTLNTNDVLFIDEIHRLNRSVEEILYPAMEDYVLDIIIGKGAASKSIRLDLPKFTLIGATTRIGMLSSPLRDRFGVLCSMEYYTDEQLKEIIIRSAEILGCHITEEGAFEIAKRSRGTPRIANRLLKRVRDFAEVLYDNEITEEAAKKSLEILEVDGEGFDRIDNKILEAIIDNFNGGPVGIETLAYFVGEELDTIEDVYEPYLLQKGFIVRTPRGRMATDKAYKHLGRVRFNESKIDSKQCTLFEK</sequence>
<dbReference type="GO" id="GO:0006310">
    <property type="term" value="P:DNA recombination"/>
    <property type="evidence" value="ECO:0007669"/>
    <property type="project" value="UniProtKB-UniRule"/>
</dbReference>
<feature type="binding site" evidence="1">
    <location>
        <position position="22"/>
    </location>
    <ligand>
        <name>ATP</name>
        <dbReference type="ChEBI" id="CHEBI:30616"/>
    </ligand>
</feature>
<dbReference type="GO" id="GO:0000400">
    <property type="term" value="F:four-way junction DNA binding"/>
    <property type="evidence" value="ECO:0007669"/>
    <property type="project" value="UniProtKB-UniRule"/>
</dbReference>
<feature type="binding site" evidence="1">
    <location>
        <position position="68"/>
    </location>
    <ligand>
        <name>ATP</name>
        <dbReference type="ChEBI" id="CHEBI:30616"/>
    </ligand>
</feature>
<dbReference type="SUPFAM" id="SSF46785">
    <property type="entry name" value="Winged helix' DNA-binding domain"/>
    <property type="match status" value="1"/>
</dbReference>
<dbReference type="EC" id="3.6.4.-" evidence="1"/>
<dbReference type="InterPro" id="IPR041445">
    <property type="entry name" value="AAA_lid_4"/>
</dbReference>
<gene>
    <name evidence="1 2" type="primary">ruvB</name>
    <name evidence="2" type="ORF">NCTC8081_01739</name>
</gene>
<dbReference type="PANTHER" id="PTHR42848:SF1">
    <property type="entry name" value="HOLLIDAY JUNCTION BRANCH MIGRATION COMPLEX SUBUNIT RUVB"/>
    <property type="match status" value="1"/>
</dbReference>
<dbReference type="InterPro" id="IPR036390">
    <property type="entry name" value="WH_DNA-bd_sf"/>
</dbReference>
<keyword evidence="1 2" id="KW-0378">Hydrolase</keyword>
<dbReference type="Gene3D" id="1.10.8.60">
    <property type="match status" value="1"/>
</dbReference>
<comment type="subcellular location">
    <subcellularLocation>
        <location evidence="1">Cytoplasm</location>
    </subcellularLocation>
</comment>
<organism evidence="2 3">
    <name type="scientific">Clostridium perfringens</name>
    <dbReference type="NCBI Taxonomy" id="1502"/>
    <lineage>
        <taxon>Bacteria</taxon>
        <taxon>Bacillati</taxon>
        <taxon>Bacillota</taxon>
        <taxon>Clostridia</taxon>
        <taxon>Eubacteriales</taxon>
        <taxon>Clostridiaceae</taxon>
        <taxon>Clostridium</taxon>
    </lineage>
</organism>
<protein>
    <recommendedName>
        <fullName evidence="1">Holliday junction branch migration complex subunit RuvB</fullName>
        <ecNumber evidence="1">3.6.4.-</ecNumber>
    </recommendedName>
</protein>
<comment type="domain">
    <text evidence="1">Has 3 domains, the large (RuvB-L) and small ATPase (RuvB-S) domains and the C-terminal head (RuvB-H) domain. The head domain binds DNA, while the ATPase domains jointly bind ATP, ADP or are empty depending on the state of the subunit in the translocation cycle. During a single DNA translocation step the structure of each domain remains the same, but their relative positions change.</text>
</comment>
<feature type="binding site" evidence="1">
    <location>
        <position position="316"/>
    </location>
    <ligand>
        <name>DNA</name>
        <dbReference type="ChEBI" id="CHEBI:16991"/>
    </ligand>
</feature>
<dbReference type="EMBL" id="UAWO01000002">
    <property type="protein sequence ID" value="SQC07617.1"/>
    <property type="molecule type" value="Genomic_DNA"/>
</dbReference>
<dbReference type="InterPro" id="IPR036388">
    <property type="entry name" value="WH-like_DNA-bd_sf"/>
</dbReference>
<dbReference type="InterPro" id="IPR027417">
    <property type="entry name" value="P-loop_NTPase"/>
</dbReference>
<dbReference type="HAMAP" id="MF_00016">
    <property type="entry name" value="DNA_HJ_migration_RuvB"/>
    <property type="match status" value="1"/>
</dbReference>
<keyword evidence="1" id="KW-0227">DNA damage</keyword>
<dbReference type="NCBIfam" id="TIGR00635">
    <property type="entry name" value="ruvB"/>
    <property type="match status" value="1"/>
</dbReference>
<feature type="binding site" evidence="1">
    <location>
        <position position="182"/>
    </location>
    <ligand>
        <name>ATP</name>
        <dbReference type="ChEBI" id="CHEBI:30616"/>
    </ligand>
</feature>
<evidence type="ECO:0000313" key="2">
    <source>
        <dbReference type="EMBL" id="SQC07617.1"/>
    </source>
</evidence>
<dbReference type="Gene3D" id="1.10.10.10">
    <property type="entry name" value="Winged helix-like DNA-binding domain superfamily/Winged helix DNA-binding domain"/>
    <property type="match status" value="1"/>
</dbReference>
<keyword evidence="1" id="KW-0067">ATP-binding</keyword>
<dbReference type="PANTHER" id="PTHR42848">
    <property type="match status" value="1"/>
</dbReference>
<dbReference type="AlphaFoldDB" id="A0A2X2WPA7"/>
<dbReference type="GO" id="GO:0016787">
    <property type="term" value="F:hydrolase activity"/>
    <property type="evidence" value="ECO:0007669"/>
    <property type="project" value="UniProtKB-KW"/>
</dbReference>
<dbReference type="Gene3D" id="3.40.50.300">
    <property type="entry name" value="P-loop containing nucleotide triphosphate hydrolases"/>
    <property type="match status" value="1"/>
</dbReference>
<proteinExistence type="inferred from homology"/>
<dbReference type="GO" id="GO:0006281">
    <property type="term" value="P:DNA repair"/>
    <property type="evidence" value="ECO:0007669"/>
    <property type="project" value="UniProtKB-UniRule"/>
</dbReference>
<keyword evidence="1" id="KW-0547">Nucleotide-binding</keyword>
<feature type="binding site" evidence="1">
    <location>
        <position position="67"/>
    </location>
    <ligand>
        <name>ATP</name>
        <dbReference type="ChEBI" id="CHEBI:30616"/>
    </ligand>
</feature>
<dbReference type="SMART" id="SM00382">
    <property type="entry name" value="AAA"/>
    <property type="match status" value="1"/>
</dbReference>
<feature type="binding site" evidence="1">
    <location>
        <position position="219"/>
    </location>
    <ligand>
        <name>ATP</name>
        <dbReference type="ChEBI" id="CHEBI:30616"/>
    </ligand>
</feature>
<dbReference type="InterPro" id="IPR008824">
    <property type="entry name" value="RuvB-like_N"/>
</dbReference>
<accession>A0A2X2WPA7</accession>
<dbReference type="GO" id="GO:0005524">
    <property type="term" value="F:ATP binding"/>
    <property type="evidence" value="ECO:0007669"/>
    <property type="project" value="UniProtKB-UniRule"/>
</dbReference>
<dbReference type="SUPFAM" id="SSF52540">
    <property type="entry name" value="P-loop containing nucleoside triphosphate hydrolases"/>
    <property type="match status" value="1"/>
</dbReference>
<keyword evidence="2" id="KW-0347">Helicase</keyword>
<dbReference type="InterPro" id="IPR004605">
    <property type="entry name" value="DNA_helicase_Holl-junc_RuvB"/>
</dbReference>
<feature type="region of interest" description="Small ATPAse domain (RuvB-S)" evidence="1">
    <location>
        <begin position="183"/>
        <end position="253"/>
    </location>
</feature>
<feature type="binding site" evidence="1">
    <location>
        <position position="63"/>
    </location>
    <ligand>
        <name>ATP</name>
        <dbReference type="ChEBI" id="CHEBI:30616"/>
    </ligand>
</feature>
<comment type="subunit">
    <text evidence="1">Homohexamer. Forms an RuvA(8)-RuvB(12)-Holliday junction (HJ) complex. HJ DNA is sandwiched between 2 RuvA tetramers; dsDNA enters through RuvA and exits via RuvB. An RuvB hexamer assembles on each DNA strand where it exits the tetramer. Each RuvB hexamer is contacted by two RuvA subunits (via domain III) on 2 adjacent RuvB subunits; this complex drives branch migration. In the full resolvosome a probable DNA-RuvA(4)-RuvB(12)-RuvC(2) complex forms which resolves the HJ.</text>
</comment>
<dbReference type="NCBIfam" id="NF000868">
    <property type="entry name" value="PRK00080.1"/>
    <property type="match status" value="1"/>
</dbReference>
<dbReference type="InterPro" id="IPR008823">
    <property type="entry name" value="RuvB_wg_C"/>
</dbReference>
<feature type="binding site" evidence="1">
    <location>
        <position position="67"/>
    </location>
    <ligand>
        <name>Mg(2+)</name>
        <dbReference type="ChEBI" id="CHEBI:18420"/>
    </ligand>
</feature>
<comment type="function">
    <text evidence="1">The RuvA-RuvB-RuvC complex processes Holliday junction (HJ) DNA during genetic recombination and DNA repair, while the RuvA-RuvB complex plays an important role in the rescue of blocked DNA replication forks via replication fork reversal (RFR). RuvA specifically binds to HJ cruciform DNA, conferring on it an open structure. The RuvB hexamer acts as an ATP-dependent pump, pulling dsDNA into and through the RuvAB complex. RuvB forms 2 homohexamers on either side of HJ DNA bound by 1 or 2 RuvA tetramers; 4 subunits per hexamer contact DNA at a time. Coordinated motions by a converter formed by DNA-disengaged RuvB subunits stimulates ATP hydrolysis and nucleotide exchange. Immobilization of the converter enables RuvB to convert the ATP-contained energy into a lever motion, pulling 2 nucleotides of DNA out of the RuvA tetramer per ATP hydrolyzed, thus driving DNA branch migration. The RuvB motors rotate together with the DNA substrate, which together with the progressing nucleotide cycle form the mechanistic basis for DNA recombination by continuous HJ branch migration. Branch migration allows RuvC to scan DNA until it finds its consensus sequence, where it cleaves and resolves cruciform DNA.</text>
</comment>
<dbReference type="InterPro" id="IPR003593">
    <property type="entry name" value="AAA+_ATPase"/>
</dbReference>
<feature type="binding site" evidence="1">
    <location>
        <begin position="129"/>
        <end position="131"/>
    </location>
    <ligand>
        <name>ATP</name>
        <dbReference type="ChEBI" id="CHEBI:30616"/>
    </ligand>
</feature>
<evidence type="ECO:0000256" key="1">
    <source>
        <dbReference type="HAMAP-Rule" id="MF_00016"/>
    </source>
</evidence>
<dbReference type="RefSeq" id="WP_011592786.1">
    <property type="nucleotide sequence ID" value="NZ_CABEEQ010000002.1"/>
</dbReference>
<dbReference type="Pfam" id="PF05491">
    <property type="entry name" value="WHD_RuvB"/>
    <property type="match status" value="1"/>
</dbReference>
<dbReference type="Pfam" id="PF17864">
    <property type="entry name" value="AAA_lid_4"/>
    <property type="match status" value="1"/>
</dbReference>
<dbReference type="GO" id="GO:0048476">
    <property type="term" value="C:Holliday junction resolvase complex"/>
    <property type="evidence" value="ECO:0007669"/>
    <property type="project" value="UniProtKB-UniRule"/>
</dbReference>
<feature type="region of interest" description="Head domain (RuvB-H)" evidence="1">
    <location>
        <begin position="256"/>
        <end position="346"/>
    </location>
</feature>
<feature type="binding site" evidence="1">
    <location>
        <position position="21"/>
    </location>
    <ligand>
        <name>ATP</name>
        <dbReference type="ChEBI" id="CHEBI:30616"/>
    </ligand>
</feature>
<name>A0A2X2WPA7_CLOPF</name>
<dbReference type="Pfam" id="PF05496">
    <property type="entry name" value="RuvB_N"/>
    <property type="match status" value="1"/>
</dbReference>
<feature type="binding site" evidence="1">
    <location>
        <position position="311"/>
    </location>
    <ligand>
        <name>DNA</name>
        <dbReference type="ChEBI" id="CHEBI:16991"/>
    </ligand>
</feature>
<comment type="similarity">
    <text evidence="1">Belongs to the RuvB family.</text>
</comment>
<dbReference type="SMR" id="A0A2X2WPA7"/>
<keyword evidence="1" id="KW-0238">DNA-binding</keyword>
<dbReference type="GO" id="GO:0005737">
    <property type="term" value="C:cytoplasm"/>
    <property type="evidence" value="ECO:0007669"/>
    <property type="project" value="UniProtKB-SubCell"/>
</dbReference>
<dbReference type="CDD" id="cd00009">
    <property type="entry name" value="AAA"/>
    <property type="match status" value="1"/>
</dbReference>
<keyword evidence="1" id="KW-0963">Cytoplasm</keyword>
<feature type="binding site" evidence="1">
    <location>
        <position position="66"/>
    </location>
    <ligand>
        <name>ATP</name>
        <dbReference type="ChEBI" id="CHEBI:30616"/>
    </ligand>
</feature>
<feature type="binding site" evidence="1">
    <location>
        <position position="172"/>
    </location>
    <ligand>
        <name>ATP</name>
        <dbReference type="ChEBI" id="CHEBI:30616"/>
    </ligand>
</feature>
<dbReference type="GO" id="GO:0009378">
    <property type="term" value="F:four-way junction helicase activity"/>
    <property type="evidence" value="ECO:0007669"/>
    <property type="project" value="InterPro"/>
</dbReference>
<keyword evidence="1" id="KW-0233">DNA recombination</keyword>